<feature type="active site" description="Proton acceptor" evidence="12">
    <location>
        <position position="109"/>
    </location>
</feature>
<evidence type="ECO:0000256" key="1">
    <source>
        <dbReference type="ARBA" id="ARBA00022559"/>
    </source>
</evidence>
<dbReference type="FunFam" id="1.10.420.10:FF:000004">
    <property type="entry name" value="Catalase-peroxidase"/>
    <property type="match status" value="1"/>
</dbReference>
<proteinExistence type="inferred from homology"/>
<dbReference type="PROSITE" id="PS50873">
    <property type="entry name" value="PEROXIDASE_4"/>
    <property type="match status" value="1"/>
</dbReference>
<evidence type="ECO:0000256" key="6">
    <source>
        <dbReference type="ARBA" id="ARBA00023324"/>
    </source>
</evidence>
<evidence type="ECO:0000259" key="15">
    <source>
        <dbReference type="PROSITE" id="PS50873"/>
    </source>
</evidence>
<dbReference type="CDD" id="cd00649">
    <property type="entry name" value="catalase_peroxidase_1"/>
    <property type="match status" value="1"/>
</dbReference>
<accession>A0A7W7G933</accession>
<comment type="cofactor">
    <cofactor evidence="12">
        <name>heme b</name>
        <dbReference type="ChEBI" id="CHEBI:60344"/>
    </cofactor>
    <text evidence="12">Binds 1 heme b (iron(II)-protoporphyrin IX) group per dimer.</text>
</comment>
<evidence type="ECO:0000256" key="7">
    <source>
        <dbReference type="ARBA" id="ARBA00049145"/>
    </source>
</evidence>
<dbReference type="CDD" id="cd08200">
    <property type="entry name" value="catalase_peroxidase_2"/>
    <property type="match status" value="1"/>
</dbReference>
<evidence type="ECO:0000256" key="11">
    <source>
        <dbReference type="ARBA" id="ARBA00074141"/>
    </source>
</evidence>
<keyword evidence="6 12" id="KW-0376">Hydrogen peroxide</keyword>
<evidence type="ECO:0000256" key="4">
    <source>
        <dbReference type="ARBA" id="ARBA00023002"/>
    </source>
</evidence>
<evidence type="ECO:0000313" key="17">
    <source>
        <dbReference type="Proteomes" id="UP000542210"/>
    </source>
</evidence>
<keyword evidence="2 12" id="KW-0349">Heme</keyword>
<protein>
    <recommendedName>
        <fullName evidence="11 12">Catalase-peroxidase</fullName>
        <shortName evidence="12">CP</shortName>
        <ecNumber evidence="10 12">1.11.1.21</ecNumber>
    </recommendedName>
    <alternativeName>
        <fullName evidence="12">Peroxidase/catalase</fullName>
    </alternativeName>
</protein>
<dbReference type="RefSeq" id="WP_184879598.1">
    <property type="nucleotide sequence ID" value="NZ_BOOV01000017.1"/>
</dbReference>
<dbReference type="SUPFAM" id="SSF48113">
    <property type="entry name" value="Heme-dependent peroxidases"/>
    <property type="match status" value="2"/>
</dbReference>
<feature type="cross-link" description="Tryptophyl-tyrosyl-methioninium (Tyr-Met) (with Trp-108)" evidence="12">
    <location>
        <begin position="231"/>
        <end position="257"/>
    </location>
</feature>
<dbReference type="PRINTS" id="PR00458">
    <property type="entry name" value="PEROXIDASE"/>
</dbReference>
<comment type="caution">
    <text evidence="16">The sequence shown here is derived from an EMBL/GenBank/DDBJ whole genome shotgun (WGS) entry which is preliminary data.</text>
</comment>
<dbReference type="InterPro" id="IPR019794">
    <property type="entry name" value="Peroxidases_AS"/>
</dbReference>
<dbReference type="Gene3D" id="1.10.520.10">
    <property type="match status" value="2"/>
</dbReference>
<feature type="site" description="Transition state stabilizer" evidence="12">
    <location>
        <position position="105"/>
    </location>
</feature>
<keyword evidence="4 12" id="KW-0560">Oxidoreductase</keyword>
<evidence type="ECO:0000256" key="8">
    <source>
        <dbReference type="ARBA" id="ARBA00051651"/>
    </source>
</evidence>
<dbReference type="InterPro" id="IPR002016">
    <property type="entry name" value="Haem_peroxidase"/>
</dbReference>
<reference evidence="16 17" key="1">
    <citation type="submission" date="2020-08" db="EMBL/GenBank/DDBJ databases">
        <title>Sequencing the genomes of 1000 actinobacteria strains.</title>
        <authorList>
            <person name="Klenk H.-P."/>
        </authorList>
    </citation>
    <scope>NUCLEOTIDE SEQUENCE [LARGE SCALE GENOMIC DNA]</scope>
    <source>
        <strain evidence="16 17">DSM 45784</strain>
    </source>
</reference>
<dbReference type="PROSITE" id="PS00435">
    <property type="entry name" value="PEROXIDASE_1"/>
    <property type="match status" value="1"/>
</dbReference>
<dbReference type="Pfam" id="PF00141">
    <property type="entry name" value="peroxidase"/>
    <property type="match status" value="2"/>
</dbReference>
<evidence type="ECO:0000256" key="2">
    <source>
        <dbReference type="ARBA" id="ARBA00022617"/>
    </source>
</evidence>
<dbReference type="GO" id="GO:0004096">
    <property type="term" value="F:catalase activity"/>
    <property type="evidence" value="ECO:0007669"/>
    <property type="project" value="UniProtKB-UniRule"/>
</dbReference>
<evidence type="ECO:0000256" key="9">
    <source>
        <dbReference type="ARBA" id="ARBA00060838"/>
    </source>
</evidence>
<feature type="region of interest" description="Disordered" evidence="14">
    <location>
        <begin position="354"/>
        <end position="377"/>
    </location>
</feature>
<keyword evidence="17" id="KW-1185">Reference proteome</keyword>
<dbReference type="EC" id="1.11.1.21" evidence="10 12"/>
<dbReference type="PANTHER" id="PTHR30555:SF0">
    <property type="entry name" value="CATALASE-PEROXIDASE"/>
    <property type="match status" value="1"/>
</dbReference>
<comment type="function">
    <text evidence="12">Bifunctional enzyme with both catalase and broad-spectrum peroxidase activity.</text>
</comment>
<dbReference type="GO" id="GO:0046872">
    <property type="term" value="F:metal ion binding"/>
    <property type="evidence" value="ECO:0007669"/>
    <property type="project" value="UniProtKB-KW"/>
</dbReference>
<dbReference type="InterPro" id="IPR000763">
    <property type="entry name" value="Catalase_peroxidase"/>
</dbReference>
<keyword evidence="3 12" id="KW-0479">Metal-binding</keyword>
<dbReference type="GO" id="GO:0070301">
    <property type="term" value="P:cellular response to hydrogen peroxide"/>
    <property type="evidence" value="ECO:0007669"/>
    <property type="project" value="TreeGrafter"/>
</dbReference>
<keyword evidence="1 12" id="KW-0575">Peroxidase</keyword>
<evidence type="ECO:0000256" key="12">
    <source>
        <dbReference type="HAMAP-Rule" id="MF_01961"/>
    </source>
</evidence>
<comment type="catalytic activity">
    <reaction evidence="8 12 13">
        <text>H2O2 + AH2 = A + 2 H2O</text>
        <dbReference type="Rhea" id="RHEA:30275"/>
        <dbReference type="ChEBI" id="CHEBI:13193"/>
        <dbReference type="ChEBI" id="CHEBI:15377"/>
        <dbReference type="ChEBI" id="CHEBI:16240"/>
        <dbReference type="ChEBI" id="CHEBI:17499"/>
        <dbReference type="EC" id="1.11.1.21"/>
    </reaction>
</comment>
<evidence type="ECO:0000256" key="13">
    <source>
        <dbReference type="RuleBase" id="RU003451"/>
    </source>
</evidence>
<comment type="caution">
    <text evidence="12">Lacks conserved residue(s) required for the propagation of feature annotation.</text>
</comment>
<dbReference type="InterPro" id="IPR010255">
    <property type="entry name" value="Haem_peroxidase_sf"/>
</dbReference>
<dbReference type="AlphaFoldDB" id="A0A7W7G933"/>
<comment type="similarity">
    <text evidence="9 12 13">Belongs to the peroxidase family. Peroxidase/catalase subfamily.</text>
</comment>
<evidence type="ECO:0000256" key="5">
    <source>
        <dbReference type="ARBA" id="ARBA00023004"/>
    </source>
</evidence>
<evidence type="ECO:0000256" key="3">
    <source>
        <dbReference type="ARBA" id="ARBA00022723"/>
    </source>
</evidence>
<dbReference type="FunFam" id="1.10.420.10:FF:000002">
    <property type="entry name" value="Catalase-peroxidase"/>
    <property type="match status" value="1"/>
</dbReference>
<name>A0A7W7G933_9ACTN</name>
<gene>
    <name evidence="12" type="primary">katG</name>
    <name evidence="16" type="ORF">BJ982_002426</name>
</gene>
<evidence type="ECO:0000313" key="16">
    <source>
        <dbReference type="EMBL" id="MBB4700882.1"/>
    </source>
</evidence>
<comment type="PTM">
    <text evidence="12">Formation of the three residue Trp-Tyr-Met cross-link is important for the catalase, but not the peroxidase activity of the enzyme.</text>
</comment>
<dbReference type="Proteomes" id="UP000542210">
    <property type="component" value="Unassembled WGS sequence"/>
</dbReference>
<organism evidence="16 17">
    <name type="scientific">Sphaerisporangium siamense</name>
    <dbReference type="NCBI Taxonomy" id="795645"/>
    <lineage>
        <taxon>Bacteria</taxon>
        <taxon>Bacillati</taxon>
        <taxon>Actinomycetota</taxon>
        <taxon>Actinomycetes</taxon>
        <taxon>Streptosporangiales</taxon>
        <taxon>Streptosporangiaceae</taxon>
        <taxon>Sphaerisporangium</taxon>
    </lineage>
</organism>
<dbReference type="HAMAP" id="MF_01961">
    <property type="entry name" value="Catal_peroxid"/>
    <property type="match status" value="1"/>
</dbReference>
<feature type="domain" description="Plant heme peroxidase family profile" evidence="15">
    <location>
        <begin position="142"/>
        <end position="438"/>
    </location>
</feature>
<comment type="catalytic activity">
    <reaction evidence="7 12 13">
        <text>2 H2O2 = O2 + 2 H2O</text>
        <dbReference type="Rhea" id="RHEA:20309"/>
        <dbReference type="ChEBI" id="CHEBI:15377"/>
        <dbReference type="ChEBI" id="CHEBI:15379"/>
        <dbReference type="ChEBI" id="CHEBI:16240"/>
        <dbReference type="EC" id="1.11.1.21"/>
    </reaction>
</comment>
<dbReference type="GO" id="GO:0005829">
    <property type="term" value="C:cytosol"/>
    <property type="evidence" value="ECO:0007669"/>
    <property type="project" value="TreeGrafter"/>
</dbReference>
<comment type="subunit">
    <text evidence="12">Homodimer or homotetramer.</text>
</comment>
<dbReference type="GO" id="GO:0020037">
    <property type="term" value="F:heme binding"/>
    <property type="evidence" value="ECO:0007669"/>
    <property type="project" value="InterPro"/>
</dbReference>
<dbReference type="PANTHER" id="PTHR30555">
    <property type="entry name" value="HYDROPEROXIDASE I, BIFUNCTIONAL CATALASE-PEROXIDASE"/>
    <property type="match status" value="1"/>
</dbReference>
<keyword evidence="5 12" id="KW-0408">Iron</keyword>
<dbReference type="PROSITE" id="PS00436">
    <property type="entry name" value="PEROXIDASE_2"/>
    <property type="match status" value="1"/>
</dbReference>
<dbReference type="GO" id="GO:0042744">
    <property type="term" value="P:hydrogen peroxide catabolic process"/>
    <property type="evidence" value="ECO:0007669"/>
    <property type="project" value="UniProtKB-KW"/>
</dbReference>
<dbReference type="PRINTS" id="PR00460">
    <property type="entry name" value="BPEROXIDASE"/>
</dbReference>
<sequence>MSENNDAIVVDAKTEGEGGCPVAHTRAPHPTQGGGNHQWWPERLNLKILAKNPAVANPLGEDFDYAAAFKTLDLPAVKRDIAEVLTTSQDWWPADFGHYGPFIIRMAWHSAGTYRISDGRGGAGSGQQRFAPLNSWPDNGNLDKARRLLWPVKKKYGKSLSWADLLILAGNVALESMGFKTFGYAGGRVDAWEAEEDVYWGPETTWLGDERYTGDRQLESPLGAVQMGLIYVNPEGPNGNPDPLAAARDIRETFRRMAMNDEETVALIAGGHTFGKTHGAGPADNVGPAPEAAPIEQQGLGWQNSFGTGKGGDAITSGLEGIWTNTPITWDNSFFEILFGYEWELFKSPAGANQWRPKDGAGTGTVPDPHDASKSHAPTMLTTDLSLRFDPIYEPISRRFLADPDEFADAFARAWYKLTHRDMGPVARYLGPEVPSEVLLWQDPVPAVTHELVDAADVARLKEQVLASGLTVSQLVSTAWASAASFRGGDKRGGANGGRVRLEPQNGWEVNDPDQLAIVLRTLEGIQESFNAAQTGGKRISLADLIVLAGGAAVEKAAKDAGVDAVVPFTPGRTDASQEETDVESFAAMEPTSDGFRNYLGKANRLPAEYLLIDRANLLTLSAPQMTVLVGGLRVLGANHRQTSHGVLTATPGVLTNDFFVNLLDLGTTWKATSGDANVYEVRDAATGEVKWTGTRVDLLFGANSELRAVAEVYASDDANQKFVTDFIAAWTKVMNLDRFDLD</sequence>
<evidence type="ECO:0000256" key="10">
    <source>
        <dbReference type="ARBA" id="ARBA00067012"/>
    </source>
</evidence>
<dbReference type="Gene3D" id="1.10.420.10">
    <property type="entry name" value="Peroxidase, domain 2"/>
    <property type="match status" value="2"/>
</dbReference>
<dbReference type="EMBL" id="JACHND010000001">
    <property type="protein sequence ID" value="MBB4700882.1"/>
    <property type="molecule type" value="Genomic_DNA"/>
</dbReference>
<feature type="binding site" description="axial binding residue" evidence="12">
    <location>
        <position position="272"/>
    </location>
    <ligand>
        <name>heme b</name>
        <dbReference type="ChEBI" id="CHEBI:60344"/>
    </ligand>
    <ligandPart>
        <name>Fe</name>
        <dbReference type="ChEBI" id="CHEBI:18248"/>
    </ligandPart>
</feature>
<dbReference type="InterPro" id="IPR019793">
    <property type="entry name" value="Peroxidases_heam-ligand_BS"/>
</dbReference>
<dbReference type="NCBIfam" id="TIGR00198">
    <property type="entry name" value="cat_per_HPI"/>
    <property type="match status" value="1"/>
</dbReference>
<dbReference type="FunFam" id="1.10.520.10:FF:000002">
    <property type="entry name" value="Catalase-peroxidase"/>
    <property type="match status" value="1"/>
</dbReference>
<evidence type="ECO:0000256" key="14">
    <source>
        <dbReference type="SAM" id="MobiDB-lite"/>
    </source>
</evidence>
<dbReference type="NCBIfam" id="NF011635">
    <property type="entry name" value="PRK15061.1"/>
    <property type="match status" value="1"/>
</dbReference>